<name>A0A9Q9AWV2_9PEZI</name>
<accession>A0A9Q9AWV2</accession>
<proteinExistence type="predicted"/>
<gene>
    <name evidence="1" type="ORF">Slin15195_G107010</name>
</gene>
<dbReference type="AlphaFoldDB" id="A0A9Q9AWV2"/>
<dbReference type="Proteomes" id="UP001056384">
    <property type="component" value="Chromosome 9"/>
</dbReference>
<organism evidence="1 2">
    <name type="scientific">Septoria linicola</name>
    <dbReference type="NCBI Taxonomy" id="215465"/>
    <lineage>
        <taxon>Eukaryota</taxon>
        <taxon>Fungi</taxon>
        <taxon>Dikarya</taxon>
        <taxon>Ascomycota</taxon>
        <taxon>Pezizomycotina</taxon>
        <taxon>Dothideomycetes</taxon>
        <taxon>Dothideomycetidae</taxon>
        <taxon>Mycosphaerellales</taxon>
        <taxon>Mycosphaerellaceae</taxon>
        <taxon>Septoria</taxon>
    </lineage>
</organism>
<protein>
    <submittedName>
        <fullName evidence="1">Uncharacterized protein</fullName>
    </submittedName>
</protein>
<evidence type="ECO:0000313" key="1">
    <source>
        <dbReference type="EMBL" id="USW57382.1"/>
    </source>
</evidence>
<sequence length="353" mass="40296">MLDGISFADRWCGASDEEKPELLQFLISSTIEAERLRDIPAVMNILRHEYHTDHYMAPIPIVLFYAGPGLHVSRLLWQLCPEHMNEQIDAAFSDATKASTSIQAKRFAILSILIIQNATPALSDQELESLTTLDRGQDQGEHMLSILTRLQTRMLDSRSMTEIEELKLFEKLDQMLTTRTSMDIKLLSLAYASLIRPRKEYSFPYSTVLTKFLSLQQQQWDSDEVTGQVPRSAADLQVDLPRISSANISDTTICDLEPDPHDFISAEAELQYFNRARRQIEPPPRDDYDSIHEICDNRQTLREELFSAMLSVPVIDQAKIAANDAKEKQKQEMPSDLDNYMTEAFDDDCSVRC</sequence>
<keyword evidence="2" id="KW-1185">Reference proteome</keyword>
<reference evidence="1" key="1">
    <citation type="submission" date="2022-06" db="EMBL/GenBank/DDBJ databases">
        <title>Complete genome sequences of two strains of the flax pathogen Septoria linicola.</title>
        <authorList>
            <person name="Lapalu N."/>
            <person name="Simon A."/>
            <person name="Demenou B."/>
            <person name="Paumier D."/>
            <person name="Guillot M.-P."/>
            <person name="Gout L."/>
            <person name="Valade R."/>
        </authorList>
    </citation>
    <scope>NUCLEOTIDE SEQUENCE</scope>
    <source>
        <strain evidence="1">SE15195</strain>
    </source>
</reference>
<evidence type="ECO:0000313" key="2">
    <source>
        <dbReference type="Proteomes" id="UP001056384"/>
    </source>
</evidence>
<dbReference type="EMBL" id="CP099426">
    <property type="protein sequence ID" value="USW57382.1"/>
    <property type="molecule type" value="Genomic_DNA"/>
</dbReference>